<dbReference type="AlphaFoldDB" id="A0A167KKC5"/>
<dbReference type="PANTHER" id="PTHR34286:SF1">
    <property type="entry name" value="TRANSMEMBRANE PROTEIN"/>
    <property type="match status" value="1"/>
</dbReference>
<feature type="transmembrane region" description="Helical" evidence="2">
    <location>
        <begin position="54"/>
        <end position="73"/>
    </location>
</feature>
<dbReference type="EMBL" id="KV417293">
    <property type="protein sequence ID" value="KZO94730.1"/>
    <property type="molecule type" value="Genomic_DNA"/>
</dbReference>
<dbReference type="Proteomes" id="UP000076738">
    <property type="component" value="Unassembled WGS sequence"/>
</dbReference>
<sequence length="104" mass="11651">MAEGHGHGHGHNPAPLPHEPAHHVPPGQYPYPKHVWSPSGGWWTQPKNWKTNTFVAGGIIAVISYGLFTWSAAHERRLAPPHRPIPSQLWAKEFKDGKVKVVEY</sequence>
<keyword evidence="2" id="KW-1133">Transmembrane helix</keyword>
<keyword evidence="2" id="KW-0472">Membrane</keyword>
<name>A0A167KKC5_CALVF</name>
<proteinExistence type="predicted"/>
<dbReference type="STRING" id="1330018.A0A167KKC5"/>
<feature type="region of interest" description="Disordered" evidence="1">
    <location>
        <begin position="1"/>
        <end position="27"/>
    </location>
</feature>
<dbReference type="PANTHER" id="PTHR34286">
    <property type="entry name" value="TRANSMEMBRANE PROTEIN"/>
    <property type="match status" value="1"/>
</dbReference>
<keyword evidence="4" id="KW-1185">Reference proteome</keyword>
<evidence type="ECO:0000256" key="2">
    <source>
        <dbReference type="SAM" id="Phobius"/>
    </source>
</evidence>
<gene>
    <name evidence="3" type="ORF">CALVIDRAFT_538838</name>
</gene>
<keyword evidence="2" id="KW-0812">Transmembrane</keyword>
<accession>A0A167KKC5</accession>
<evidence type="ECO:0000313" key="4">
    <source>
        <dbReference type="Proteomes" id="UP000076738"/>
    </source>
</evidence>
<dbReference type="OrthoDB" id="2100988at2759"/>
<organism evidence="3 4">
    <name type="scientific">Calocera viscosa (strain TUFC12733)</name>
    <dbReference type="NCBI Taxonomy" id="1330018"/>
    <lineage>
        <taxon>Eukaryota</taxon>
        <taxon>Fungi</taxon>
        <taxon>Dikarya</taxon>
        <taxon>Basidiomycota</taxon>
        <taxon>Agaricomycotina</taxon>
        <taxon>Dacrymycetes</taxon>
        <taxon>Dacrymycetales</taxon>
        <taxon>Dacrymycetaceae</taxon>
        <taxon>Calocera</taxon>
    </lineage>
</organism>
<evidence type="ECO:0000313" key="3">
    <source>
        <dbReference type="EMBL" id="KZO94730.1"/>
    </source>
</evidence>
<reference evidence="3 4" key="1">
    <citation type="journal article" date="2016" name="Mol. Biol. Evol.">
        <title>Comparative Genomics of Early-Diverging Mushroom-Forming Fungi Provides Insights into the Origins of Lignocellulose Decay Capabilities.</title>
        <authorList>
            <person name="Nagy L.G."/>
            <person name="Riley R."/>
            <person name="Tritt A."/>
            <person name="Adam C."/>
            <person name="Daum C."/>
            <person name="Floudas D."/>
            <person name="Sun H."/>
            <person name="Yadav J.S."/>
            <person name="Pangilinan J."/>
            <person name="Larsson K.H."/>
            <person name="Matsuura K."/>
            <person name="Barry K."/>
            <person name="Labutti K."/>
            <person name="Kuo R."/>
            <person name="Ohm R.A."/>
            <person name="Bhattacharya S.S."/>
            <person name="Shirouzu T."/>
            <person name="Yoshinaga Y."/>
            <person name="Martin F.M."/>
            <person name="Grigoriev I.V."/>
            <person name="Hibbett D.S."/>
        </authorList>
    </citation>
    <scope>NUCLEOTIDE SEQUENCE [LARGE SCALE GENOMIC DNA]</scope>
    <source>
        <strain evidence="3 4">TUFC12733</strain>
    </source>
</reference>
<evidence type="ECO:0000256" key="1">
    <source>
        <dbReference type="SAM" id="MobiDB-lite"/>
    </source>
</evidence>
<protein>
    <submittedName>
        <fullName evidence="3">Uncharacterized protein</fullName>
    </submittedName>
</protein>